<dbReference type="InterPro" id="IPR014729">
    <property type="entry name" value="Rossmann-like_a/b/a_fold"/>
</dbReference>
<keyword evidence="6" id="KW-0030">Aminoacyl-tRNA synthetase</keyword>
<dbReference type="STRING" id="1121302.SAMN02745163_01598"/>
<evidence type="ECO:0000256" key="1">
    <source>
        <dbReference type="ARBA" id="ARBA00011245"/>
    </source>
</evidence>
<dbReference type="Gene3D" id="3.40.50.620">
    <property type="entry name" value="HUPs"/>
    <property type="match status" value="1"/>
</dbReference>
<dbReference type="AlphaFoldDB" id="A0A1M6HVK5"/>
<dbReference type="GO" id="GO:0005829">
    <property type="term" value="C:cytosol"/>
    <property type="evidence" value="ECO:0007669"/>
    <property type="project" value="TreeGrafter"/>
</dbReference>
<comment type="subunit">
    <text evidence="1">Monomer.</text>
</comment>
<name>A0A1M6HVK5_9CLOT</name>
<keyword evidence="2" id="KW-0436">Ligase</keyword>
<evidence type="ECO:0000256" key="3">
    <source>
        <dbReference type="ARBA" id="ARBA00022741"/>
    </source>
</evidence>
<organism evidence="6 7">
    <name type="scientific">Clostridium cavendishii DSM 21758</name>
    <dbReference type="NCBI Taxonomy" id="1121302"/>
    <lineage>
        <taxon>Bacteria</taxon>
        <taxon>Bacillati</taxon>
        <taxon>Bacillota</taxon>
        <taxon>Clostridia</taxon>
        <taxon>Eubacteriales</taxon>
        <taxon>Clostridiaceae</taxon>
        <taxon>Clostridium</taxon>
    </lineage>
</organism>
<evidence type="ECO:0000256" key="2">
    <source>
        <dbReference type="ARBA" id="ARBA00022598"/>
    </source>
</evidence>
<dbReference type="GO" id="GO:0006423">
    <property type="term" value="P:cysteinyl-tRNA aminoacylation"/>
    <property type="evidence" value="ECO:0007669"/>
    <property type="project" value="TreeGrafter"/>
</dbReference>
<keyword evidence="3" id="KW-0547">Nucleotide-binding</keyword>
<sequence>MVLRLYNTMSKSVEEFKTIKDKEVKLYTCGPTVYNFAHIGNLRTYIFEDVLKRVLEYNGFEVMHLMNITDVGHLQSDDDTGEDKMQIGAKRESKDVLELARFYEDNFISDLNKLNIKLPFKMARATEHVNDMIAIIKILEEKGYNKIKKKEEEF</sequence>
<evidence type="ECO:0000259" key="5">
    <source>
        <dbReference type="Pfam" id="PF01406"/>
    </source>
</evidence>
<dbReference type="SUPFAM" id="SSF52374">
    <property type="entry name" value="Nucleotidylyl transferase"/>
    <property type="match status" value="1"/>
</dbReference>
<dbReference type="Pfam" id="PF01406">
    <property type="entry name" value="tRNA-synt_1e"/>
    <property type="match status" value="1"/>
</dbReference>
<dbReference type="GO" id="GO:0004817">
    <property type="term" value="F:cysteine-tRNA ligase activity"/>
    <property type="evidence" value="ECO:0007669"/>
    <property type="project" value="TreeGrafter"/>
</dbReference>
<proteinExistence type="predicted"/>
<dbReference type="PANTHER" id="PTHR10890:SF3">
    <property type="entry name" value="CYSTEINE--TRNA LIGASE, CYTOPLASMIC"/>
    <property type="match status" value="1"/>
</dbReference>
<dbReference type="PANTHER" id="PTHR10890">
    <property type="entry name" value="CYSTEINYL-TRNA SYNTHETASE"/>
    <property type="match status" value="1"/>
</dbReference>
<accession>A0A1M6HVK5</accession>
<evidence type="ECO:0000313" key="6">
    <source>
        <dbReference type="EMBL" id="SHJ26256.1"/>
    </source>
</evidence>
<dbReference type="GO" id="GO:0005524">
    <property type="term" value="F:ATP binding"/>
    <property type="evidence" value="ECO:0007669"/>
    <property type="project" value="UniProtKB-KW"/>
</dbReference>
<protein>
    <submittedName>
        <fullName evidence="6">tRNA synthetases class I (C) catalytic domain-containing protein</fullName>
    </submittedName>
</protein>
<dbReference type="EMBL" id="FQZB01000007">
    <property type="protein sequence ID" value="SHJ26256.1"/>
    <property type="molecule type" value="Genomic_DNA"/>
</dbReference>
<keyword evidence="4" id="KW-0067">ATP-binding</keyword>
<dbReference type="OrthoDB" id="9815130at2"/>
<dbReference type="InterPro" id="IPR032678">
    <property type="entry name" value="tRNA-synt_1_cat_dom"/>
</dbReference>
<feature type="domain" description="tRNA synthetases class I catalytic" evidence="5">
    <location>
        <begin position="16"/>
        <end position="148"/>
    </location>
</feature>
<keyword evidence="7" id="KW-1185">Reference proteome</keyword>
<dbReference type="Proteomes" id="UP000184310">
    <property type="component" value="Unassembled WGS sequence"/>
</dbReference>
<dbReference type="RefSeq" id="WP_084108511.1">
    <property type="nucleotide sequence ID" value="NZ_FQZB01000007.1"/>
</dbReference>
<reference evidence="6 7" key="1">
    <citation type="submission" date="2016-11" db="EMBL/GenBank/DDBJ databases">
        <authorList>
            <person name="Jaros S."/>
            <person name="Januszkiewicz K."/>
            <person name="Wedrychowicz H."/>
        </authorList>
    </citation>
    <scope>NUCLEOTIDE SEQUENCE [LARGE SCALE GENOMIC DNA]</scope>
    <source>
        <strain evidence="6 7">DSM 21758</strain>
    </source>
</reference>
<evidence type="ECO:0000256" key="4">
    <source>
        <dbReference type="ARBA" id="ARBA00022840"/>
    </source>
</evidence>
<gene>
    <name evidence="6" type="ORF">SAMN02745163_01598</name>
</gene>
<evidence type="ECO:0000313" key="7">
    <source>
        <dbReference type="Proteomes" id="UP000184310"/>
    </source>
</evidence>
<dbReference type="InterPro" id="IPR024909">
    <property type="entry name" value="Cys-tRNA/MSH_ligase"/>
</dbReference>